<protein>
    <recommendedName>
        <fullName evidence="2">PTS EIIA type-4 domain-containing protein</fullName>
    </recommendedName>
</protein>
<dbReference type="Gene3D" id="3.40.50.510">
    <property type="entry name" value="Phosphotransferase system, mannose-type IIA component"/>
    <property type="match status" value="1"/>
</dbReference>
<accession>A0A926RYG5</accession>
<dbReference type="Proteomes" id="UP000626844">
    <property type="component" value="Unassembled WGS sequence"/>
</dbReference>
<evidence type="ECO:0000259" key="2">
    <source>
        <dbReference type="Pfam" id="PF03610"/>
    </source>
</evidence>
<dbReference type="GO" id="GO:0016740">
    <property type="term" value="F:transferase activity"/>
    <property type="evidence" value="ECO:0007669"/>
    <property type="project" value="UniProtKB-KW"/>
</dbReference>
<dbReference type="GO" id="GO:0009401">
    <property type="term" value="P:phosphoenolpyruvate-dependent sugar phosphotransferase system"/>
    <property type="evidence" value="ECO:0007669"/>
    <property type="project" value="InterPro"/>
</dbReference>
<dbReference type="SUPFAM" id="SSF53062">
    <property type="entry name" value="PTS system fructose IIA component-like"/>
    <property type="match status" value="1"/>
</dbReference>
<dbReference type="GO" id="GO:0016020">
    <property type="term" value="C:membrane"/>
    <property type="evidence" value="ECO:0007669"/>
    <property type="project" value="InterPro"/>
</dbReference>
<keyword evidence="1" id="KW-0808">Transferase</keyword>
<evidence type="ECO:0000313" key="4">
    <source>
        <dbReference type="Proteomes" id="UP000626844"/>
    </source>
</evidence>
<evidence type="ECO:0000313" key="3">
    <source>
        <dbReference type="EMBL" id="MBD1382908.1"/>
    </source>
</evidence>
<organism evidence="3 4">
    <name type="scientific">Metabacillus arenae</name>
    <dbReference type="NCBI Taxonomy" id="2771434"/>
    <lineage>
        <taxon>Bacteria</taxon>
        <taxon>Bacillati</taxon>
        <taxon>Bacillota</taxon>
        <taxon>Bacilli</taxon>
        <taxon>Bacillales</taxon>
        <taxon>Bacillaceae</taxon>
        <taxon>Metabacillus</taxon>
    </lineage>
</organism>
<feature type="domain" description="PTS EIIA type-4" evidence="2">
    <location>
        <begin position="26"/>
        <end position="95"/>
    </location>
</feature>
<dbReference type="EMBL" id="JACXAI010000039">
    <property type="protein sequence ID" value="MBD1382908.1"/>
    <property type="molecule type" value="Genomic_DNA"/>
</dbReference>
<sequence>MYDFTLSTKARLFKSVFTIKIVLYRTSFDKINNAISENDANEIFAFYDLGSAKMNLEMVMELTDKKIHLMDTALAESAYTTAALIQADASFDTIMAQLKPLKIK</sequence>
<comment type="caution">
    <text evidence="3">The sequence shown here is derived from an EMBL/GenBank/DDBJ whole genome shotgun (WGS) entry which is preliminary data.</text>
</comment>
<proteinExistence type="predicted"/>
<name>A0A926RYG5_9BACI</name>
<reference evidence="3" key="1">
    <citation type="submission" date="2020-09" db="EMBL/GenBank/DDBJ databases">
        <title>A novel bacterium of genus Bacillus, isolated from South China Sea.</title>
        <authorList>
            <person name="Huang H."/>
            <person name="Mo K."/>
            <person name="Hu Y."/>
        </authorList>
    </citation>
    <scope>NUCLEOTIDE SEQUENCE</scope>
    <source>
        <strain evidence="3">IB182487</strain>
    </source>
</reference>
<dbReference type="InterPro" id="IPR004701">
    <property type="entry name" value="PTS_EIIA_man-typ"/>
</dbReference>
<dbReference type="InterPro" id="IPR036662">
    <property type="entry name" value="PTS_EIIA_man-typ_sf"/>
</dbReference>
<evidence type="ECO:0000256" key="1">
    <source>
        <dbReference type="ARBA" id="ARBA00022679"/>
    </source>
</evidence>
<keyword evidence="4" id="KW-1185">Reference proteome</keyword>
<dbReference type="AlphaFoldDB" id="A0A926RYG5"/>
<dbReference type="Pfam" id="PF03610">
    <property type="entry name" value="EIIA-man"/>
    <property type="match status" value="1"/>
</dbReference>
<gene>
    <name evidence="3" type="ORF">IC621_22150</name>
</gene>